<evidence type="ECO:0000313" key="5">
    <source>
        <dbReference type="EMBL" id="OQQ90598.1"/>
    </source>
</evidence>
<keyword evidence="1" id="KW-0812">Transmembrane</keyword>
<gene>
    <name evidence="5" type="ORF">B6U56_04750</name>
    <name evidence="4" type="ORF">B6U60_03710</name>
    <name evidence="2" type="ORF">LSJ_0857</name>
    <name evidence="3" type="ORF">QYC35_04295</name>
</gene>
<reference evidence="3" key="3">
    <citation type="submission" date="2023-07" db="EMBL/GenBank/DDBJ databases">
        <title>Complete genome sequence of Ligilactobacillus salivarius SRCM217594 isolated from Gallus gallus domesticus feces.</title>
        <authorList>
            <person name="Yang H.-G."/>
            <person name="Ryu M.-S."/>
            <person name="Ha G.-S."/>
            <person name="Yang H.-J."/>
            <person name="Jeong D.-Y."/>
        </authorList>
    </citation>
    <scope>NUCLEOTIDE SEQUENCE</scope>
    <source>
        <strain evidence="3">SRCM217594</strain>
    </source>
</reference>
<dbReference type="RefSeq" id="WP_034982496.1">
    <property type="nucleotide sequence ID" value="NZ_CP007646.1"/>
</dbReference>
<keyword evidence="1" id="KW-0472">Membrane</keyword>
<proteinExistence type="predicted"/>
<dbReference type="EMBL" id="NBEF01000017">
    <property type="protein sequence ID" value="OQQ90598.1"/>
    <property type="molecule type" value="Genomic_DNA"/>
</dbReference>
<evidence type="ECO:0000313" key="7">
    <source>
        <dbReference type="Proteomes" id="UP000192575"/>
    </source>
</evidence>
<sequence length="124" mass="14825">MNKKYFYQPDIPVSISCWSFTLMILLFSLLLWLEITVFQIWTVITFIIFVLVALIQVLLRKVELSDTELSFRAVIPFNNFKIKKVDIKEIEIRKYGLFIKTKYRDYRLIVSKEVAENAYNNMTK</sequence>
<dbReference type="KEGG" id="lsj:LSJ_0857"/>
<evidence type="ECO:0000313" key="3">
    <source>
        <dbReference type="EMBL" id="MDN4833457.1"/>
    </source>
</evidence>
<dbReference type="Pfam" id="PF17255">
    <property type="entry name" value="EbsA"/>
    <property type="match status" value="1"/>
</dbReference>
<dbReference type="EMBL" id="JAUIQT010000001">
    <property type="protein sequence ID" value="MDN4833457.1"/>
    <property type="molecule type" value="Genomic_DNA"/>
</dbReference>
<evidence type="ECO:0000313" key="6">
    <source>
        <dbReference type="Proteomes" id="UP000029488"/>
    </source>
</evidence>
<feature type="transmembrane region" description="Helical" evidence="1">
    <location>
        <begin position="12"/>
        <end position="32"/>
    </location>
</feature>
<accession>A0A089QFE6</accession>
<reference evidence="2 6" key="1">
    <citation type="journal article" date="2014" name="BMC Genomics">
        <title>Unusual genome complexity in Lactobacillus salivarius JCM1046.</title>
        <authorList>
            <person name="Raftis E.J."/>
            <person name="Forde B.M."/>
            <person name="Claesson M.J."/>
            <person name="O'Toole P.W."/>
        </authorList>
    </citation>
    <scope>NUCLEOTIDE SEQUENCE [LARGE SCALE GENOMIC DNA]</scope>
    <source>
        <strain evidence="2 6">JCM1046</strain>
    </source>
</reference>
<organism evidence="2 6">
    <name type="scientific">Ligilactobacillus salivarius</name>
    <dbReference type="NCBI Taxonomy" id="1624"/>
    <lineage>
        <taxon>Bacteria</taxon>
        <taxon>Bacillati</taxon>
        <taxon>Bacillota</taxon>
        <taxon>Bacilli</taxon>
        <taxon>Lactobacillales</taxon>
        <taxon>Lactobacillaceae</taxon>
        <taxon>Ligilactobacillus</taxon>
    </lineage>
</organism>
<evidence type="ECO:0000313" key="8">
    <source>
        <dbReference type="Proteomes" id="UP000192638"/>
    </source>
</evidence>
<dbReference type="EMBL" id="NBEB01000038">
    <property type="protein sequence ID" value="OQQ84933.1"/>
    <property type="molecule type" value="Genomic_DNA"/>
</dbReference>
<evidence type="ECO:0000256" key="1">
    <source>
        <dbReference type="SAM" id="Phobius"/>
    </source>
</evidence>
<dbReference type="Proteomes" id="UP000192638">
    <property type="component" value="Unassembled WGS sequence"/>
</dbReference>
<dbReference type="InterPro" id="IPR020215">
    <property type="entry name" value="EbsA-like"/>
</dbReference>
<dbReference type="Proteomes" id="UP000029488">
    <property type="component" value="Chromosome"/>
</dbReference>
<dbReference type="Proteomes" id="UP000192575">
    <property type="component" value="Unassembled WGS sequence"/>
</dbReference>
<reference evidence="7 8" key="2">
    <citation type="submission" date="2017-03" db="EMBL/GenBank/DDBJ databases">
        <title>Phylogenomics and comparative genomics of Lactobacillus salivarius, a mammalian gut commensal.</title>
        <authorList>
            <person name="Harris H.M."/>
        </authorList>
    </citation>
    <scope>NUCLEOTIDE SEQUENCE [LARGE SCALE GENOMIC DNA]</scope>
    <source>
        <strain evidence="5 7">JCM 1047</strain>
        <strain evidence="4 8">LMG 14477</strain>
    </source>
</reference>
<dbReference type="EMBL" id="CP007646">
    <property type="protein sequence ID" value="AIR10538.1"/>
    <property type="molecule type" value="Genomic_DNA"/>
</dbReference>
<dbReference type="GeneID" id="89465625"/>
<evidence type="ECO:0000313" key="4">
    <source>
        <dbReference type="EMBL" id="OQQ84933.1"/>
    </source>
</evidence>
<evidence type="ECO:0000313" key="2">
    <source>
        <dbReference type="EMBL" id="AIR10538.1"/>
    </source>
</evidence>
<keyword evidence="1" id="KW-1133">Transmembrane helix</keyword>
<dbReference type="Proteomes" id="UP001174888">
    <property type="component" value="Unassembled WGS sequence"/>
</dbReference>
<dbReference type="AlphaFoldDB" id="A0A089QFE6"/>
<name>A0A089QFE6_9LACO</name>
<feature type="transmembrane region" description="Helical" evidence="1">
    <location>
        <begin position="38"/>
        <end position="59"/>
    </location>
</feature>
<protein>
    <submittedName>
        <fullName evidence="3">EbsA family protein</fullName>
    </submittedName>
    <submittedName>
        <fullName evidence="4">Pore-forming protein</fullName>
    </submittedName>
    <submittedName>
        <fullName evidence="2">Putative membrane spanning protein</fullName>
    </submittedName>
</protein>